<reference evidence="2" key="1">
    <citation type="submission" date="2016-10" db="EMBL/GenBank/DDBJ databases">
        <authorList>
            <person name="Varghese N."/>
            <person name="Submissions S."/>
        </authorList>
    </citation>
    <scope>NUCLEOTIDE SEQUENCE [LARGE SCALE GENOMIC DNA]</scope>
    <source>
        <strain evidence="2">DSM 1551</strain>
    </source>
</reference>
<evidence type="ECO:0000313" key="2">
    <source>
        <dbReference type="Proteomes" id="UP000198558"/>
    </source>
</evidence>
<dbReference type="EMBL" id="FOIN01000001">
    <property type="protein sequence ID" value="SET06228.1"/>
    <property type="molecule type" value="Genomic_DNA"/>
</dbReference>
<dbReference type="Proteomes" id="UP000198558">
    <property type="component" value="Unassembled WGS sequence"/>
</dbReference>
<proteinExistence type="predicted"/>
<accession>A0A1I0BH57</accession>
<gene>
    <name evidence="1" type="ORF">SAMN04489758_101122</name>
</gene>
<dbReference type="RefSeq" id="WP_092351418.1">
    <property type="nucleotide sequence ID" value="NZ_FOIN01000001.1"/>
</dbReference>
<dbReference type="OrthoDB" id="2991043at2"/>
<name>A0A1I0BH57_9FIRM</name>
<protein>
    <submittedName>
        <fullName evidence="1">Uncharacterized protein</fullName>
    </submittedName>
</protein>
<dbReference type="AlphaFoldDB" id="A0A1I0BH57"/>
<evidence type="ECO:0000313" key="1">
    <source>
        <dbReference type="EMBL" id="SET06228.1"/>
    </source>
</evidence>
<keyword evidence="2" id="KW-1185">Reference proteome</keyword>
<dbReference type="GeneID" id="78287166"/>
<sequence length="113" mass="13356">MKIIEKTTMKDGTKILLTDWSEHNTKNFPNFYGLQIHAYPIAKRTSKYKIIKRNNKFLLAISMNPYCNYTNEDVLADFKALKMGVKTLEDLSNHFWNGKEDMYYLGMDVDYQE</sequence>
<organism evidence="1 2">
    <name type="scientific">Thomasclavelia cocleata</name>
    <dbReference type="NCBI Taxonomy" id="69824"/>
    <lineage>
        <taxon>Bacteria</taxon>
        <taxon>Bacillati</taxon>
        <taxon>Bacillota</taxon>
        <taxon>Erysipelotrichia</taxon>
        <taxon>Erysipelotrichales</taxon>
        <taxon>Coprobacillaceae</taxon>
        <taxon>Thomasclavelia</taxon>
    </lineage>
</organism>